<dbReference type="NCBIfam" id="TIGR01146">
    <property type="entry name" value="ATPsyn_F1gamma"/>
    <property type="match status" value="1"/>
</dbReference>
<protein>
    <recommendedName>
        <fullName evidence="10">ATP synthase gamma chain</fullName>
    </recommendedName>
    <alternativeName>
        <fullName evidence="10">ATP synthase F1 sector gamma subunit</fullName>
    </alternativeName>
    <alternativeName>
        <fullName evidence="10">F-ATPase gamma subunit</fullName>
    </alternativeName>
</protein>
<evidence type="ECO:0000313" key="11">
    <source>
        <dbReference type="EMBL" id="PQL94189.1"/>
    </source>
</evidence>
<comment type="caution">
    <text evidence="11">The sequence shown here is derived from an EMBL/GenBank/DDBJ whole genome shotgun (WGS) entry which is preliminary data.</text>
</comment>
<dbReference type="GO" id="GO:0005524">
    <property type="term" value="F:ATP binding"/>
    <property type="evidence" value="ECO:0007669"/>
    <property type="project" value="UniProtKB-UniRule"/>
</dbReference>
<dbReference type="Gene3D" id="1.10.287.80">
    <property type="entry name" value="ATP synthase, gamma subunit, helix hairpin domain"/>
    <property type="match status" value="1"/>
</dbReference>
<dbReference type="PRINTS" id="PR00126">
    <property type="entry name" value="ATPASEGAMMA"/>
</dbReference>
<dbReference type="PANTHER" id="PTHR11693">
    <property type="entry name" value="ATP SYNTHASE GAMMA CHAIN"/>
    <property type="match status" value="1"/>
</dbReference>
<comment type="subunit">
    <text evidence="10">F-type ATPases have 2 components, CF(1) - the catalytic core - and CF(0) - the membrane proton channel. CF(1) has five subunits: alpha(3), beta(3), gamma(1), delta(1), epsilon(1). CF(0) has three main subunits: a, b and c.</text>
</comment>
<gene>
    <name evidence="10 11" type="primary">atpG</name>
    <name evidence="11" type="ORF">C4S77_03225</name>
</gene>
<dbReference type="SUPFAM" id="SSF52943">
    <property type="entry name" value="ATP synthase (F1-ATPase), gamma subunit"/>
    <property type="match status" value="1"/>
</dbReference>
<dbReference type="GO" id="GO:0045259">
    <property type="term" value="C:proton-transporting ATP synthase complex"/>
    <property type="evidence" value="ECO:0007669"/>
    <property type="project" value="UniProtKB-KW"/>
</dbReference>
<evidence type="ECO:0000256" key="3">
    <source>
        <dbReference type="ARBA" id="ARBA00007681"/>
    </source>
</evidence>
<evidence type="ECO:0000313" key="12">
    <source>
        <dbReference type="Proteomes" id="UP000238042"/>
    </source>
</evidence>
<dbReference type="AlphaFoldDB" id="A0A2S8AEW2"/>
<evidence type="ECO:0000256" key="2">
    <source>
        <dbReference type="ARBA" id="ARBA00004170"/>
    </source>
</evidence>
<keyword evidence="7 10" id="KW-0472">Membrane</keyword>
<evidence type="ECO:0000256" key="5">
    <source>
        <dbReference type="ARBA" id="ARBA00022781"/>
    </source>
</evidence>
<evidence type="ECO:0000256" key="4">
    <source>
        <dbReference type="ARBA" id="ARBA00022448"/>
    </source>
</evidence>
<evidence type="ECO:0000256" key="8">
    <source>
        <dbReference type="ARBA" id="ARBA00023196"/>
    </source>
</evidence>
<dbReference type="Proteomes" id="UP000238042">
    <property type="component" value="Unassembled WGS sequence"/>
</dbReference>
<comment type="similarity">
    <text evidence="3 10">Belongs to the ATPase gamma chain family.</text>
</comment>
<name>A0A2S8AEW2_9FLAO</name>
<proteinExistence type="inferred from homology"/>
<comment type="subcellular location">
    <subcellularLocation>
        <location evidence="10">Cell membrane</location>
        <topology evidence="10">Peripheral membrane protein</topology>
    </subcellularLocation>
    <subcellularLocation>
        <location evidence="2">Membrane</location>
        <topology evidence="2">Peripheral membrane protein</topology>
    </subcellularLocation>
</comment>
<keyword evidence="4 10" id="KW-0813">Transport</keyword>
<dbReference type="GO" id="GO:0046933">
    <property type="term" value="F:proton-transporting ATP synthase activity, rotational mechanism"/>
    <property type="evidence" value="ECO:0007669"/>
    <property type="project" value="UniProtKB-UniRule"/>
</dbReference>
<dbReference type="GO" id="GO:0005886">
    <property type="term" value="C:plasma membrane"/>
    <property type="evidence" value="ECO:0007669"/>
    <property type="project" value="UniProtKB-SubCell"/>
</dbReference>
<evidence type="ECO:0000256" key="9">
    <source>
        <dbReference type="ARBA" id="ARBA00023310"/>
    </source>
</evidence>
<keyword evidence="6 10" id="KW-0406">Ion transport</keyword>
<evidence type="ECO:0000256" key="6">
    <source>
        <dbReference type="ARBA" id="ARBA00023065"/>
    </source>
</evidence>
<dbReference type="Gene3D" id="3.40.1380.10">
    <property type="match status" value="1"/>
</dbReference>
<dbReference type="OrthoDB" id="9812769at2"/>
<dbReference type="InterPro" id="IPR035968">
    <property type="entry name" value="ATP_synth_F1_ATPase_gsu"/>
</dbReference>
<evidence type="ECO:0000256" key="10">
    <source>
        <dbReference type="HAMAP-Rule" id="MF_00815"/>
    </source>
</evidence>
<keyword evidence="10" id="KW-1003">Cell membrane</keyword>
<keyword evidence="12" id="KW-1185">Reference proteome</keyword>
<comment type="function">
    <text evidence="1 10">Produces ATP from ADP in the presence of a proton gradient across the membrane. The gamma chain is believed to be important in regulating ATPase activity and the flow of protons through the CF(0) complex.</text>
</comment>
<accession>A0A2S8AEW2</accession>
<dbReference type="InterPro" id="IPR023632">
    <property type="entry name" value="ATP_synth_F1_gsu_CS"/>
</dbReference>
<dbReference type="GO" id="GO:0042777">
    <property type="term" value="P:proton motive force-driven plasma membrane ATP synthesis"/>
    <property type="evidence" value="ECO:0007669"/>
    <property type="project" value="UniProtKB-UniRule"/>
</dbReference>
<keyword evidence="9 10" id="KW-0066">ATP synthesis</keyword>
<sequence length="292" mass="32915">MASLKEIRNRIASVNSTTQITSAMKMVSSSKLKKAQDAICKLRPYSKKMQELLSNVSSNLDSEVGGEYVRKNEVNKVLLIVITSNRGLAGAFNSSVVKEVKNLIEIKYKNKQVEILTIGKKGYDILNRSSVIYKDYSNLWDSLTYEGVVEIAEELINLFITNKYDKIEFVYNQFKNAVIQVLQVEQFLPLQIKEDKSNSDINKNINIDYLFEPSKEEILTHLIPKTLKIQLFKAILDSHAAEHGARMTAMQSATDNAESLKQDLVISYNKARQASITNELIEIVSGAQALDN</sequence>
<reference evidence="11 12" key="1">
    <citation type="submission" date="2018-02" db="EMBL/GenBank/DDBJ databases">
        <title>Genome sequences of Apibacter spp., gut symbionts of Asian honey bees.</title>
        <authorList>
            <person name="Kwong W.K."/>
            <person name="Steele M.I."/>
            <person name="Moran N.A."/>
        </authorList>
    </citation>
    <scope>NUCLEOTIDE SEQUENCE [LARGE SCALE GENOMIC DNA]</scope>
    <source>
        <strain evidence="12">wkB301</strain>
    </source>
</reference>
<dbReference type="PROSITE" id="PS00153">
    <property type="entry name" value="ATPASE_GAMMA"/>
    <property type="match status" value="1"/>
</dbReference>
<dbReference type="Pfam" id="PF00231">
    <property type="entry name" value="ATP-synt"/>
    <property type="match status" value="1"/>
</dbReference>
<dbReference type="EMBL" id="PSZM01000024">
    <property type="protein sequence ID" value="PQL94189.1"/>
    <property type="molecule type" value="Genomic_DNA"/>
</dbReference>
<keyword evidence="5 10" id="KW-0375">Hydrogen ion transport</keyword>
<evidence type="ECO:0000256" key="7">
    <source>
        <dbReference type="ARBA" id="ARBA00023136"/>
    </source>
</evidence>
<keyword evidence="8 10" id="KW-0139">CF(1)</keyword>
<dbReference type="InterPro" id="IPR000131">
    <property type="entry name" value="ATP_synth_F1_gsu"/>
</dbReference>
<evidence type="ECO:0000256" key="1">
    <source>
        <dbReference type="ARBA" id="ARBA00003456"/>
    </source>
</evidence>
<dbReference type="PANTHER" id="PTHR11693:SF22">
    <property type="entry name" value="ATP SYNTHASE SUBUNIT GAMMA, MITOCHONDRIAL"/>
    <property type="match status" value="1"/>
</dbReference>
<organism evidence="11 12">
    <name type="scientific">Apibacter adventoris</name>
    <dbReference type="NCBI Taxonomy" id="1679466"/>
    <lineage>
        <taxon>Bacteria</taxon>
        <taxon>Pseudomonadati</taxon>
        <taxon>Bacteroidota</taxon>
        <taxon>Flavobacteriia</taxon>
        <taxon>Flavobacteriales</taxon>
        <taxon>Weeksellaceae</taxon>
        <taxon>Apibacter</taxon>
    </lineage>
</organism>
<dbReference type="RefSeq" id="WP_105246014.1">
    <property type="nucleotide sequence ID" value="NZ_PSZM01000024.1"/>
</dbReference>
<dbReference type="CDD" id="cd12151">
    <property type="entry name" value="F1-ATPase_gamma"/>
    <property type="match status" value="1"/>
</dbReference>
<dbReference type="HAMAP" id="MF_00815">
    <property type="entry name" value="ATP_synth_gamma_bact"/>
    <property type="match status" value="1"/>
</dbReference>